<dbReference type="InterPro" id="IPR004638">
    <property type="entry name" value="EmrB-like"/>
</dbReference>
<dbReference type="PROSITE" id="PS00216">
    <property type="entry name" value="SUGAR_TRANSPORT_1"/>
    <property type="match status" value="1"/>
</dbReference>
<dbReference type="InterPro" id="IPR011701">
    <property type="entry name" value="MFS"/>
</dbReference>
<keyword evidence="10" id="KW-1185">Reference proteome</keyword>
<dbReference type="PROSITE" id="PS50850">
    <property type="entry name" value="MFS"/>
    <property type="match status" value="1"/>
</dbReference>
<gene>
    <name evidence="9" type="ORF">GCM10023147_10280</name>
</gene>
<feature type="transmembrane region" description="Helical" evidence="7">
    <location>
        <begin position="251"/>
        <end position="269"/>
    </location>
</feature>
<dbReference type="Proteomes" id="UP001500635">
    <property type="component" value="Unassembled WGS sequence"/>
</dbReference>
<dbReference type="Pfam" id="PF07690">
    <property type="entry name" value="MFS_1"/>
    <property type="match status" value="1"/>
</dbReference>
<dbReference type="RefSeq" id="WP_344991832.1">
    <property type="nucleotide sequence ID" value="NZ_BAABFR010000010.1"/>
</dbReference>
<sequence length="514" mass="52513">MASSEAADRRLALGALDAGAGGGGPRVANRWIALVVLSLAQLMVILDSTIVNIALPTAQRELGFSTDDRQWVVTGYALAFGSLLLLGGRLADLFGRKRLFIIGLAGFAAASAAGGAASGFEMLLIARVAQGAFAAILAPAALSMVSVTFADDADERGRAFGVFGAVSGAGGALGLLLGGVLTQDLSWRWCLYVNLIIAVVAFIGALTFLSDDGRREHTRLDITGTVTAVLGLVGIAYGLGNAASKGWNDLWTLGPVIAGVALVIVFVLIERRVGNPLLPLPVILDRDRGAAYLAIGISGIGGFAVFLFLTYYLEETLRFSPLQTGVAFLPMVGLVMVGAVVSGTVLLPRVGPRPLVPAGCLFAAIGMAMLTGIGAASSYSGGVLPALLMIGLGLGSIFGPGQNAATSGVWSHEAGVASAMVNIAQQIGGSIGLAVFSSLSVTTIADYVDTHAATPARPDPATIVDATLVSYHLVFWVAAALFLGGAVLTGLLFRSGPLAVAPDSSRRADARVVK</sequence>
<feature type="transmembrane region" description="Helical" evidence="7">
    <location>
        <begin position="220"/>
        <end position="239"/>
    </location>
</feature>
<evidence type="ECO:0000256" key="1">
    <source>
        <dbReference type="ARBA" id="ARBA00004651"/>
    </source>
</evidence>
<evidence type="ECO:0000256" key="3">
    <source>
        <dbReference type="ARBA" id="ARBA00022475"/>
    </source>
</evidence>
<feature type="transmembrane region" description="Helical" evidence="7">
    <location>
        <begin position="473"/>
        <end position="493"/>
    </location>
</feature>
<organism evidence="9 10">
    <name type="scientific">Tsukamurella soli</name>
    <dbReference type="NCBI Taxonomy" id="644556"/>
    <lineage>
        <taxon>Bacteria</taxon>
        <taxon>Bacillati</taxon>
        <taxon>Actinomycetota</taxon>
        <taxon>Actinomycetes</taxon>
        <taxon>Mycobacteriales</taxon>
        <taxon>Tsukamurellaceae</taxon>
        <taxon>Tsukamurella</taxon>
    </lineage>
</organism>
<dbReference type="PANTHER" id="PTHR42718">
    <property type="entry name" value="MAJOR FACILITATOR SUPERFAMILY MULTIDRUG TRANSPORTER MFSC"/>
    <property type="match status" value="1"/>
</dbReference>
<dbReference type="SUPFAM" id="SSF103473">
    <property type="entry name" value="MFS general substrate transporter"/>
    <property type="match status" value="1"/>
</dbReference>
<dbReference type="Gene3D" id="1.20.1720.10">
    <property type="entry name" value="Multidrug resistance protein D"/>
    <property type="match status" value="1"/>
</dbReference>
<keyword evidence="5 7" id="KW-1133">Transmembrane helix</keyword>
<keyword evidence="6 7" id="KW-0472">Membrane</keyword>
<feature type="transmembrane region" description="Helical" evidence="7">
    <location>
        <begin position="71"/>
        <end position="87"/>
    </location>
</feature>
<feature type="transmembrane region" description="Helical" evidence="7">
    <location>
        <begin position="325"/>
        <end position="347"/>
    </location>
</feature>
<keyword evidence="3" id="KW-1003">Cell membrane</keyword>
<feature type="transmembrane region" description="Helical" evidence="7">
    <location>
        <begin position="290"/>
        <end position="313"/>
    </location>
</feature>
<evidence type="ECO:0000313" key="10">
    <source>
        <dbReference type="Proteomes" id="UP001500635"/>
    </source>
</evidence>
<evidence type="ECO:0000256" key="5">
    <source>
        <dbReference type="ARBA" id="ARBA00022989"/>
    </source>
</evidence>
<keyword evidence="2" id="KW-0813">Transport</keyword>
<evidence type="ECO:0000256" key="2">
    <source>
        <dbReference type="ARBA" id="ARBA00022448"/>
    </source>
</evidence>
<evidence type="ECO:0000313" key="9">
    <source>
        <dbReference type="EMBL" id="GAA4386690.1"/>
    </source>
</evidence>
<evidence type="ECO:0000256" key="7">
    <source>
        <dbReference type="SAM" id="Phobius"/>
    </source>
</evidence>
<evidence type="ECO:0000259" key="8">
    <source>
        <dbReference type="PROSITE" id="PS50850"/>
    </source>
</evidence>
<comment type="subcellular location">
    <subcellularLocation>
        <location evidence="1">Cell membrane</location>
        <topology evidence="1">Multi-pass membrane protein</topology>
    </subcellularLocation>
</comment>
<feature type="transmembrane region" description="Helical" evidence="7">
    <location>
        <begin position="124"/>
        <end position="147"/>
    </location>
</feature>
<feature type="domain" description="Major facilitator superfamily (MFS) profile" evidence="8">
    <location>
        <begin position="33"/>
        <end position="497"/>
    </location>
</feature>
<dbReference type="Gene3D" id="1.20.1250.20">
    <property type="entry name" value="MFS general substrate transporter like domains"/>
    <property type="match status" value="1"/>
</dbReference>
<dbReference type="EMBL" id="BAABFR010000010">
    <property type="protein sequence ID" value="GAA4386690.1"/>
    <property type="molecule type" value="Genomic_DNA"/>
</dbReference>
<dbReference type="InterPro" id="IPR005829">
    <property type="entry name" value="Sugar_transporter_CS"/>
</dbReference>
<proteinExistence type="predicted"/>
<comment type="caution">
    <text evidence="9">The sequence shown here is derived from an EMBL/GenBank/DDBJ whole genome shotgun (WGS) entry which is preliminary data.</text>
</comment>
<feature type="transmembrane region" description="Helical" evidence="7">
    <location>
        <begin position="31"/>
        <end position="51"/>
    </location>
</feature>
<reference evidence="10" key="1">
    <citation type="journal article" date="2019" name="Int. J. Syst. Evol. Microbiol.">
        <title>The Global Catalogue of Microorganisms (GCM) 10K type strain sequencing project: providing services to taxonomists for standard genome sequencing and annotation.</title>
        <authorList>
            <consortium name="The Broad Institute Genomics Platform"/>
            <consortium name="The Broad Institute Genome Sequencing Center for Infectious Disease"/>
            <person name="Wu L."/>
            <person name="Ma J."/>
        </authorList>
    </citation>
    <scope>NUCLEOTIDE SEQUENCE [LARGE SCALE GENOMIC DNA]</scope>
    <source>
        <strain evidence="10">JCM 17688</strain>
    </source>
</reference>
<protein>
    <submittedName>
        <fullName evidence="9">MFS transporter</fullName>
    </submittedName>
</protein>
<dbReference type="InterPro" id="IPR036259">
    <property type="entry name" value="MFS_trans_sf"/>
</dbReference>
<feature type="transmembrane region" description="Helical" evidence="7">
    <location>
        <begin position="159"/>
        <end position="180"/>
    </location>
</feature>
<feature type="transmembrane region" description="Helical" evidence="7">
    <location>
        <begin position="99"/>
        <end position="118"/>
    </location>
</feature>
<dbReference type="PANTHER" id="PTHR42718:SF46">
    <property type="entry name" value="BLR6921 PROTEIN"/>
    <property type="match status" value="1"/>
</dbReference>
<keyword evidence="4 7" id="KW-0812">Transmembrane</keyword>
<feature type="transmembrane region" description="Helical" evidence="7">
    <location>
        <begin position="359"/>
        <end position="379"/>
    </location>
</feature>
<name>A0ABP8J8C3_9ACTN</name>
<accession>A0ABP8J8C3</accession>
<dbReference type="InterPro" id="IPR020846">
    <property type="entry name" value="MFS_dom"/>
</dbReference>
<evidence type="ECO:0000256" key="6">
    <source>
        <dbReference type="ARBA" id="ARBA00023136"/>
    </source>
</evidence>
<feature type="transmembrane region" description="Helical" evidence="7">
    <location>
        <begin position="186"/>
        <end position="208"/>
    </location>
</feature>
<dbReference type="NCBIfam" id="TIGR00711">
    <property type="entry name" value="efflux_EmrB"/>
    <property type="match status" value="1"/>
</dbReference>
<dbReference type="CDD" id="cd17321">
    <property type="entry name" value="MFS_MMR_MDR_like"/>
    <property type="match status" value="1"/>
</dbReference>
<evidence type="ECO:0000256" key="4">
    <source>
        <dbReference type="ARBA" id="ARBA00022692"/>
    </source>
</evidence>